<evidence type="ECO:0000313" key="1">
    <source>
        <dbReference type="EMBL" id="EDZ02343.1"/>
    </source>
</evidence>
<gene>
    <name evidence="1" type="ORF">SeV_B0750</name>
</gene>
<dbReference type="AlphaFoldDB" id="A0A6C8F325"/>
<organism evidence="1 2">
    <name type="scientific">Salmonella virchow (strain SL491)</name>
    <dbReference type="NCBI Taxonomy" id="465517"/>
    <lineage>
        <taxon>Bacteria</taxon>
        <taxon>Pseudomonadati</taxon>
        <taxon>Pseudomonadota</taxon>
        <taxon>Gammaproteobacteria</taxon>
        <taxon>Enterobacterales</taxon>
        <taxon>Enterobacteriaceae</taxon>
        <taxon>Salmonella</taxon>
    </lineage>
</organism>
<protein>
    <submittedName>
        <fullName evidence="1">Uncharacterized protein</fullName>
    </submittedName>
</protein>
<dbReference type="EMBL" id="ABFH02000001">
    <property type="protein sequence ID" value="EDZ02343.1"/>
    <property type="molecule type" value="Genomic_DNA"/>
</dbReference>
<sequence length="39" mass="4399">MYGAVTLYRAPFQTLPLTHMLIQALGSSPFARRYWGNLG</sequence>
<dbReference type="Proteomes" id="UP000003614">
    <property type="component" value="Unassembled WGS sequence"/>
</dbReference>
<comment type="caution">
    <text evidence="1">The sequence shown here is derived from an EMBL/GenBank/DDBJ whole genome shotgun (WGS) entry which is preliminary data.</text>
</comment>
<name>A0A6C8F325_SALV4</name>
<reference evidence="1 2" key="1">
    <citation type="journal article" date="2011" name="J. Bacteriol.">
        <title>Comparative genomics of 28 Salmonella enterica isolates: evidence for CRISPR-mediated adaptive sublineage evolution.</title>
        <authorList>
            <person name="Fricke W.F."/>
            <person name="Mammel M.K."/>
            <person name="McDermott P.F."/>
            <person name="Tartera C."/>
            <person name="White D.G."/>
            <person name="Leclerc J.E."/>
            <person name="Ravel J."/>
            <person name="Cebula T.A."/>
        </authorList>
    </citation>
    <scope>NUCLEOTIDE SEQUENCE [LARGE SCALE GENOMIC DNA]</scope>
    <source>
        <strain evidence="1 2">SL491</strain>
    </source>
</reference>
<evidence type="ECO:0000313" key="2">
    <source>
        <dbReference type="Proteomes" id="UP000003614"/>
    </source>
</evidence>
<accession>A0A6C8F325</accession>
<proteinExistence type="predicted"/>